<feature type="compositionally biased region" description="Polar residues" evidence="7">
    <location>
        <begin position="543"/>
        <end position="552"/>
    </location>
</feature>
<keyword evidence="5 6" id="KW-0539">Nucleus</keyword>
<keyword evidence="3 6" id="KW-0805">Transcription regulation</keyword>
<dbReference type="GO" id="GO:0006357">
    <property type="term" value="P:regulation of transcription by RNA polymerase II"/>
    <property type="evidence" value="ECO:0000318"/>
    <property type="project" value="GO_Central"/>
</dbReference>
<feature type="region of interest" description="Disordered" evidence="7">
    <location>
        <begin position="516"/>
        <end position="593"/>
    </location>
</feature>
<feature type="compositionally biased region" description="Polar residues" evidence="7">
    <location>
        <begin position="584"/>
        <end position="593"/>
    </location>
</feature>
<evidence type="ECO:0000256" key="3">
    <source>
        <dbReference type="ARBA" id="ARBA00023015"/>
    </source>
</evidence>
<dbReference type="eggNOG" id="KOG2261">
    <property type="taxonomic scope" value="Eukaryota"/>
</dbReference>
<dbReference type="OMA" id="CAQNFAS"/>
<dbReference type="KEGG" id="mbr:MONBRDRAFT_30743"/>
<feature type="compositionally biased region" description="Basic and acidic residues" evidence="7">
    <location>
        <begin position="331"/>
        <end position="346"/>
    </location>
</feature>
<dbReference type="STRING" id="81824.A9UNY1"/>
<evidence type="ECO:0000256" key="1">
    <source>
        <dbReference type="ARBA" id="ARBA00004123"/>
    </source>
</evidence>
<dbReference type="RefSeq" id="XP_001742085.1">
    <property type="nucleotide sequence ID" value="XM_001742033.1"/>
</dbReference>
<evidence type="ECO:0000256" key="6">
    <source>
        <dbReference type="RuleBase" id="RU361124"/>
    </source>
</evidence>
<dbReference type="AlphaFoldDB" id="A9UNY1"/>
<evidence type="ECO:0000256" key="4">
    <source>
        <dbReference type="ARBA" id="ARBA00023163"/>
    </source>
</evidence>
<proteinExistence type="inferred from homology"/>
<feature type="compositionally biased region" description="Pro residues" evidence="7">
    <location>
        <begin position="296"/>
        <end position="306"/>
    </location>
</feature>
<dbReference type="GO" id="GO:0032777">
    <property type="term" value="C:piccolo histone acetyltransferase complex"/>
    <property type="evidence" value="ECO:0000318"/>
    <property type="project" value="GO_Central"/>
</dbReference>
<comment type="subcellular location">
    <subcellularLocation>
        <location evidence="1 6">Nucleus</location>
    </subcellularLocation>
</comment>
<feature type="domain" description="Enhancer of polycomb-like N-terminal" evidence="8">
    <location>
        <begin position="7"/>
        <end position="155"/>
    </location>
</feature>
<dbReference type="FunCoup" id="A9UNY1">
    <property type="interactions" value="873"/>
</dbReference>
<protein>
    <recommendedName>
        <fullName evidence="6">Enhancer of polycomb-like protein</fullName>
    </recommendedName>
</protein>
<evidence type="ECO:0000259" key="8">
    <source>
        <dbReference type="Pfam" id="PF10513"/>
    </source>
</evidence>
<dbReference type="Proteomes" id="UP000001357">
    <property type="component" value="Unassembled WGS sequence"/>
</dbReference>
<dbReference type="InterPro" id="IPR024943">
    <property type="entry name" value="Enhancer_polycomb"/>
</dbReference>
<reference evidence="9 10" key="1">
    <citation type="journal article" date="2008" name="Nature">
        <title>The genome of the choanoflagellate Monosiga brevicollis and the origin of metazoans.</title>
        <authorList>
            <consortium name="JGI Sequencing"/>
            <person name="King N."/>
            <person name="Westbrook M.J."/>
            <person name="Young S.L."/>
            <person name="Kuo A."/>
            <person name="Abedin M."/>
            <person name="Chapman J."/>
            <person name="Fairclough S."/>
            <person name="Hellsten U."/>
            <person name="Isogai Y."/>
            <person name="Letunic I."/>
            <person name="Marr M."/>
            <person name="Pincus D."/>
            <person name="Putnam N."/>
            <person name="Rokas A."/>
            <person name="Wright K.J."/>
            <person name="Zuzow R."/>
            <person name="Dirks W."/>
            <person name="Good M."/>
            <person name="Goodstein D."/>
            <person name="Lemons D."/>
            <person name="Li W."/>
            <person name="Lyons J.B."/>
            <person name="Morris A."/>
            <person name="Nichols S."/>
            <person name="Richter D.J."/>
            <person name="Salamov A."/>
            <person name="Bork P."/>
            <person name="Lim W.A."/>
            <person name="Manning G."/>
            <person name="Miller W.T."/>
            <person name="McGinnis W."/>
            <person name="Shapiro H."/>
            <person name="Tjian R."/>
            <person name="Grigoriev I.V."/>
            <person name="Rokhsar D."/>
        </authorList>
    </citation>
    <scope>NUCLEOTIDE SEQUENCE [LARGE SCALE GENOMIC DNA]</scope>
    <source>
        <strain evidence="10">MX1 / ATCC 50154</strain>
    </source>
</reference>
<keyword evidence="4 6" id="KW-0804">Transcription</keyword>
<evidence type="ECO:0000256" key="2">
    <source>
        <dbReference type="ARBA" id="ARBA00008035"/>
    </source>
</evidence>
<feature type="region of interest" description="Disordered" evidence="7">
    <location>
        <begin position="290"/>
        <end position="353"/>
    </location>
</feature>
<organism evidence="9 10">
    <name type="scientific">Monosiga brevicollis</name>
    <name type="common">Choanoflagellate</name>
    <dbReference type="NCBI Taxonomy" id="81824"/>
    <lineage>
        <taxon>Eukaryota</taxon>
        <taxon>Choanoflagellata</taxon>
        <taxon>Craspedida</taxon>
        <taxon>Salpingoecidae</taxon>
        <taxon>Monosiga</taxon>
    </lineage>
</organism>
<keyword evidence="10" id="KW-1185">Reference proteome</keyword>
<dbReference type="InParanoid" id="A9UNY1"/>
<evidence type="ECO:0000256" key="5">
    <source>
        <dbReference type="ARBA" id="ARBA00023242"/>
    </source>
</evidence>
<accession>A9UNY1</accession>
<dbReference type="Pfam" id="PF10513">
    <property type="entry name" value="EPL1"/>
    <property type="match status" value="1"/>
</dbReference>
<sequence length="593" mass="66882">MSKFTFRTKALEPSKPLAVIRADQEPEVLTETVNVNRATQQLPTGMEKEEEEEIHVKKIIDEQNLKGTLASHSLAIPIPDVVKGVPLYEELYKPDYVVPSRYVHSDLFGDLDEQPPQYDMDSDDETWLNEYNDNKPTVKKLDPFRFEAYMDLVEQNWPISASAVAKLAPHDFDAALLEIVHKYYADRVKTLGRDTISPRLKSDLGDAASAADPYVAFRRRVEKMQTRKNRQNTEIHYIHMLKLHRDLTKARELFQTMLERERLKLKFIQSDLDVFKARVLVSDWDGAKEQKCTPWTAPPPPPPQPATPATQTPGRPAETPVGTKAPKSIKIKLDPKRRTKPADRANRGPARLAAKRKKLEEEYCDTSAVTEDEYDHSDPFRFRRRARLLYHQPLSRPSMQQFYTGRYHYVARGALDLSPPREEVGFDYTPPPLSGYCRRRVGRGGRIIVDRLHPSFDFFGDLEPFTQEQLQDAADSDVPQQLVNWRMPRPPLATGLSLPTSHALRTSEMPPVFPAAGTEFGDQVHGASNGLTSGPESLFGSRRMSSASNASDTPRRLSKGLSPLAPPRGSSGWRSVREEPVSAASVTHGSPSS</sequence>
<gene>
    <name evidence="9" type="ORF">MONBRDRAFT_30743</name>
</gene>
<evidence type="ECO:0000313" key="10">
    <source>
        <dbReference type="Proteomes" id="UP000001357"/>
    </source>
</evidence>
<dbReference type="GO" id="GO:0005634">
    <property type="term" value="C:nucleus"/>
    <property type="evidence" value="ECO:0007669"/>
    <property type="project" value="UniProtKB-SubCell"/>
</dbReference>
<dbReference type="GO" id="GO:0035267">
    <property type="term" value="C:NuA4 histone acetyltransferase complex"/>
    <property type="evidence" value="ECO:0007669"/>
    <property type="project" value="InterPro"/>
</dbReference>
<name>A9UNY1_MONBE</name>
<dbReference type="GeneID" id="5887731"/>
<dbReference type="PANTHER" id="PTHR14898">
    <property type="entry name" value="ENHANCER OF POLYCOMB"/>
    <property type="match status" value="1"/>
</dbReference>
<dbReference type="EMBL" id="CH991543">
    <property type="protein sequence ID" value="EDQ92323.1"/>
    <property type="molecule type" value="Genomic_DNA"/>
</dbReference>
<comment type="similarity">
    <text evidence="2 6">Belongs to the enhancer of polycomb family.</text>
</comment>
<dbReference type="InterPro" id="IPR019542">
    <property type="entry name" value="Enhancer_polycomb-like_N"/>
</dbReference>
<evidence type="ECO:0000256" key="7">
    <source>
        <dbReference type="SAM" id="MobiDB-lite"/>
    </source>
</evidence>
<evidence type="ECO:0000313" key="9">
    <source>
        <dbReference type="EMBL" id="EDQ92323.1"/>
    </source>
</evidence>